<dbReference type="RefSeq" id="WP_211318283.1">
    <property type="nucleotide sequence ID" value="NZ_OZ257122.1"/>
</dbReference>
<reference evidence="2 3" key="1">
    <citation type="submission" date="2017-05" db="EMBL/GenBank/DDBJ databases">
        <authorList>
            <person name="Song R."/>
            <person name="Chenine A.L."/>
            <person name="Ruprecht R.M."/>
        </authorList>
    </citation>
    <scope>NUCLEOTIDE SEQUENCE [LARGE SCALE GENOMIC DNA]</scope>
    <source>
        <strain evidence="2 3">CECT 8663</strain>
    </source>
</reference>
<feature type="chain" id="PRO_5013303029" description="Nucleoside-specific channel-forming protein, Tsx" evidence="1">
    <location>
        <begin position="25"/>
        <end position="262"/>
    </location>
</feature>
<dbReference type="Proteomes" id="UP000220836">
    <property type="component" value="Unassembled WGS sequence"/>
</dbReference>
<evidence type="ECO:0000256" key="1">
    <source>
        <dbReference type="SAM" id="SignalP"/>
    </source>
</evidence>
<organism evidence="2 3">
    <name type="scientific">Pelagimonas varians</name>
    <dbReference type="NCBI Taxonomy" id="696760"/>
    <lineage>
        <taxon>Bacteria</taxon>
        <taxon>Pseudomonadati</taxon>
        <taxon>Pseudomonadota</taxon>
        <taxon>Alphaproteobacteria</taxon>
        <taxon>Rhodobacterales</taxon>
        <taxon>Roseobacteraceae</taxon>
        <taxon>Pelagimonas</taxon>
    </lineage>
</organism>
<keyword evidence="3" id="KW-1185">Reference proteome</keyword>
<gene>
    <name evidence="2" type="ORF">PEV8663_04702</name>
</gene>
<feature type="signal peptide" evidence="1">
    <location>
        <begin position="1"/>
        <end position="24"/>
    </location>
</feature>
<name>A0A238L6D5_9RHOB</name>
<dbReference type="EMBL" id="FXYH01000035">
    <property type="protein sequence ID" value="SMX50559.1"/>
    <property type="molecule type" value="Genomic_DNA"/>
</dbReference>
<protein>
    <recommendedName>
        <fullName evidence="4">Nucleoside-specific channel-forming protein, Tsx</fullName>
    </recommendedName>
</protein>
<accession>A0A238L6D5</accession>
<evidence type="ECO:0000313" key="2">
    <source>
        <dbReference type="EMBL" id="SMX50559.1"/>
    </source>
</evidence>
<evidence type="ECO:0000313" key="3">
    <source>
        <dbReference type="Proteomes" id="UP000220836"/>
    </source>
</evidence>
<proteinExistence type="predicted"/>
<evidence type="ECO:0008006" key="4">
    <source>
        <dbReference type="Google" id="ProtNLM"/>
    </source>
</evidence>
<sequence>MKSQSISTCLGAAILCLFYTQAYAQSESAQANNPLADIKAFNIQNYYFGELTGPGDLTGNQTVLRYAQPLALGDTNWLIRASLPYNSLPVGAGGNEINGVGDFDIFAAYQIDTGNPAVSFAIGPQVVAPTATDDRLGAEQWQLGLANVYFNAKSPVLQYGYLLTWRGGVGDTNDRERANLAAFQPFVFYQLGDGLYTGGAPVWSYNFANDNYSIPIGLRLGKVKKHRNTVYNFFVEPQYSVFDHGDGVPKWQVYMALNMQFQ</sequence>
<dbReference type="AlphaFoldDB" id="A0A238L6D5"/>
<keyword evidence="1" id="KW-0732">Signal</keyword>